<organism evidence="11 12">
    <name type="scientific">Staurois parvus</name>
    <dbReference type="NCBI Taxonomy" id="386267"/>
    <lineage>
        <taxon>Eukaryota</taxon>
        <taxon>Metazoa</taxon>
        <taxon>Chordata</taxon>
        <taxon>Craniata</taxon>
        <taxon>Vertebrata</taxon>
        <taxon>Euteleostomi</taxon>
        <taxon>Amphibia</taxon>
        <taxon>Batrachia</taxon>
        <taxon>Anura</taxon>
        <taxon>Neobatrachia</taxon>
        <taxon>Ranoidea</taxon>
        <taxon>Ranidae</taxon>
        <taxon>Staurois</taxon>
    </lineage>
</organism>
<sequence length="200" mass="23259">MDYVFRPNLPPLTMAEHIGTKSHFITCNPSILREKYERLFSRRKPFINHIKDYGSAMIVLPAFSYVSNTDVSFRVFYSVEEFKLKNKVVFYHPDYLSNISRYWRAMGIKARRLSSGVMLVTAAIELCDKVTLSMDFGPFLETQKGMLSFITIMITESPNPAFTPCQMSSISTQRCIQWEHSFCKLGSVEFMYSYRYLITL</sequence>
<dbReference type="Proteomes" id="UP001162483">
    <property type="component" value="Unassembled WGS sequence"/>
</dbReference>
<evidence type="ECO:0000256" key="4">
    <source>
        <dbReference type="ARBA" id="ARBA00022679"/>
    </source>
</evidence>
<dbReference type="InterPro" id="IPR001675">
    <property type="entry name" value="Glyco_trans_29"/>
</dbReference>
<evidence type="ECO:0000256" key="7">
    <source>
        <dbReference type="ARBA" id="ARBA00022989"/>
    </source>
</evidence>
<reference evidence="11" key="1">
    <citation type="submission" date="2023-05" db="EMBL/GenBank/DDBJ databases">
        <authorList>
            <person name="Stuckert A."/>
        </authorList>
    </citation>
    <scope>NUCLEOTIDE SEQUENCE</scope>
</reference>
<dbReference type="InterPro" id="IPR038578">
    <property type="entry name" value="GT29-like_sf"/>
</dbReference>
<evidence type="ECO:0000256" key="10">
    <source>
        <dbReference type="ARBA" id="ARBA00023180"/>
    </source>
</evidence>
<keyword evidence="8" id="KW-0333">Golgi apparatus</keyword>
<keyword evidence="7" id="KW-1133">Transmembrane helix</keyword>
<evidence type="ECO:0000256" key="9">
    <source>
        <dbReference type="ARBA" id="ARBA00023136"/>
    </source>
</evidence>
<evidence type="ECO:0000256" key="3">
    <source>
        <dbReference type="ARBA" id="ARBA00022676"/>
    </source>
</evidence>
<evidence type="ECO:0000313" key="11">
    <source>
        <dbReference type="EMBL" id="CAI9582079.1"/>
    </source>
</evidence>
<keyword evidence="3" id="KW-0328">Glycosyltransferase</keyword>
<keyword evidence="4" id="KW-0808">Transferase</keyword>
<dbReference type="Gene3D" id="3.90.1480.20">
    <property type="entry name" value="Glycosyl transferase family 29"/>
    <property type="match status" value="1"/>
</dbReference>
<evidence type="ECO:0000256" key="5">
    <source>
        <dbReference type="ARBA" id="ARBA00022692"/>
    </source>
</evidence>
<protein>
    <submittedName>
        <fullName evidence="11">Uncharacterized protein</fullName>
    </submittedName>
</protein>
<evidence type="ECO:0000256" key="8">
    <source>
        <dbReference type="ARBA" id="ARBA00023034"/>
    </source>
</evidence>
<keyword evidence="9" id="KW-0472">Membrane</keyword>
<evidence type="ECO:0000313" key="12">
    <source>
        <dbReference type="Proteomes" id="UP001162483"/>
    </source>
</evidence>
<evidence type="ECO:0000256" key="2">
    <source>
        <dbReference type="ARBA" id="ARBA00006003"/>
    </source>
</evidence>
<keyword evidence="10" id="KW-0325">Glycoprotein</keyword>
<proteinExistence type="inferred from homology"/>
<evidence type="ECO:0000256" key="6">
    <source>
        <dbReference type="ARBA" id="ARBA00022968"/>
    </source>
</evidence>
<accession>A0ABN9ED04</accession>
<dbReference type="PANTHER" id="PTHR11987:SF53">
    <property type="entry name" value="ALPHA-2,8-SIALYLTRANSFERASE 8F-LIKE"/>
    <property type="match status" value="1"/>
</dbReference>
<name>A0ABN9ED04_9NEOB</name>
<dbReference type="Pfam" id="PF00777">
    <property type="entry name" value="Glyco_transf_29"/>
    <property type="match status" value="1"/>
</dbReference>
<keyword evidence="6" id="KW-0735">Signal-anchor</keyword>
<dbReference type="EMBL" id="CATNWA010015329">
    <property type="protein sequence ID" value="CAI9582079.1"/>
    <property type="molecule type" value="Genomic_DNA"/>
</dbReference>
<keyword evidence="12" id="KW-1185">Reference proteome</keyword>
<comment type="subcellular location">
    <subcellularLocation>
        <location evidence="1">Golgi apparatus membrane</location>
        <topology evidence="1">Single-pass type II membrane protein</topology>
    </subcellularLocation>
</comment>
<comment type="similarity">
    <text evidence="2">Belongs to the glycosyltransferase 29 family.</text>
</comment>
<keyword evidence="5" id="KW-0812">Transmembrane</keyword>
<comment type="caution">
    <text evidence="11">The sequence shown here is derived from an EMBL/GenBank/DDBJ whole genome shotgun (WGS) entry which is preliminary data.</text>
</comment>
<dbReference type="PANTHER" id="PTHR11987">
    <property type="entry name" value="ALPHA-2,8-SIALYLTRANSFERASE"/>
    <property type="match status" value="1"/>
</dbReference>
<gene>
    <name evidence="11" type="ORF">SPARVUS_LOCUS9592553</name>
</gene>
<dbReference type="InterPro" id="IPR050943">
    <property type="entry name" value="Glycosyltr_29_Sialyltrsf"/>
</dbReference>
<evidence type="ECO:0000256" key="1">
    <source>
        <dbReference type="ARBA" id="ARBA00004323"/>
    </source>
</evidence>